<organism evidence="14 15">
    <name type="scientific">Thermoclostridium stercorarium subsp. thermolacticum DSM 2910</name>
    <dbReference type="NCBI Taxonomy" id="1121336"/>
    <lineage>
        <taxon>Bacteria</taxon>
        <taxon>Bacillati</taxon>
        <taxon>Bacillota</taxon>
        <taxon>Clostridia</taxon>
        <taxon>Eubacteriales</taxon>
        <taxon>Oscillospiraceae</taxon>
        <taxon>Thermoclostridium</taxon>
    </lineage>
</organism>
<dbReference type="PROSITE" id="PS50889">
    <property type="entry name" value="S4"/>
    <property type="match status" value="1"/>
</dbReference>
<evidence type="ECO:0000256" key="3">
    <source>
        <dbReference type="ARBA" id="ARBA00022598"/>
    </source>
</evidence>
<dbReference type="FunFam" id="3.40.50.620:FF:000008">
    <property type="entry name" value="Tyrosine--tRNA ligase"/>
    <property type="match status" value="1"/>
</dbReference>
<evidence type="ECO:0000313" key="14">
    <source>
        <dbReference type="EMBL" id="ANW99372.1"/>
    </source>
</evidence>
<dbReference type="SUPFAM" id="SSF55174">
    <property type="entry name" value="Alpha-L RNA-binding motif"/>
    <property type="match status" value="1"/>
</dbReference>
<dbReference type="GO" id="GO:0042803">
    <property type="term" value="F:protein homodimerization activity"/>
    <property type="evidence" value="ECO:0007669"/>
    <property type="project" value="UniProtKB-ARBA"/>
</dbReference>
<dbReference type="GO" id="GO:0004831">
    <property type="term" value="F:tyrosine-tRNA ligase activity"/>
    <property type="evidence" value="ECO:0007669"/>
    <property type="project" value="UniProtKB-UniRule"/>
</dbReference>
<evidence type="ECO:0000256" key="1">
    <source>
        <dbReference type="ARBA" id="ARBA00004496"/>
    </source>
</evidence>
<dbReference type="PRINTS" id="PR01040">
    <property type="entry name" value="TRNASYNTHTYR"/>
</dbReference>
<keyword evidence="7 11" id="KW-0648">Protein biosynthesis</keyword>
<dbReference type="EC" id="6.1.1.1" evidence="11"/>
<comment type="subcellular location">
    <subcellularLocation>
        <location evidence="1 11">Cytoplasm</location>
    </subcellularLocation>
</comment>
<dbReference type="NCBIfam" id="TIGR00234">
    <property type="entry name" value="tyrS"/>
    <property type="match status" value="1"/>
</dbReference>
<dbReference type="InterPro" id="IPR054608">
    <property type="entry name" value="SYY-like_C"/>
</dbReference>
<dbReference type="PROSITE" id="PS00178">
    <property type="entry name" value="AA_TRNA_LIGASE_I"/>
    <property type="match status" value="1"/>
</dbReference>
<dbReference type="HAMAP" id="MF_02006">
    <property type="entry name" value="Tyr_tRNA_synth_type1"/>
    <property type="match status" value="1"/>
</dbReference>
<evidence type="ECO:0000256" key="10">
    <source>
        <dbReference type="ARBA" id="ARBA00060965"/>
    </source>
</evidence>
<feature type="binding site" evidence="11">
    <location>
        <position position="176"/>
    </location>
    <ligand>
        <name>L-tyrosine</name>
        <dbReference type="ChEBI" id="CHEBI:58315"/>
    </ligand>
</feature>
<dbReference type="Gene3D" id="3.40.50.620">
    <property type="entry name" value="HUPs"/>
    <property type="match status" value="1"/>
</dbReference>
<keyword evidence="3 11" id="KW-0436">Ligase</keyword>
<dbReference type="InterPro" id="IPR024088">
    <property type="entry name" value="Tyr-tRNA-ligase_bac-type"/>
</dbReference>
<dbReference type="Proteomes" id="UP000092971">
    <property type="component" value="Chromosome"/>
</dbReference>
<comment type="subunit">
    <text evidence="11">Homodimer.</text>
</comment>
<dbReference type="SUPFAM" id="SSF52374">
    <property type="entry name" value="Nucleotidylyl transferase"/>
    <property type="match status" value="1"/>
</dbReference>
<keyword evidence="8 11" id="KW-0030">Aminoacyl-tRNA synthetase</keyword>
<evidence type="ECO:0000256" key="9">
    <source>
        <dbReference type="ARBA" id="ARBA00048248"/>
    </source>
</evidence>
<protein>
    <recommendedName>
        <fullName evidence="11">Tyrosine--tRNA ligase</fullName>
        <ecNumber evidence="11">6.1.1.1</ecNumber>
    </recommendedName>
    <alternativeName>
        <fullName evidence="11">Tyrosyl-tRNA synthetase</fullName>
        <shortName evidence="11">TyrRS</shortName>
    </alternativeName>
</protein>
<dbReference type="OrthoDB" id="9804243at2"/>
<sequence length="413" mass="46895">MGKLSRNVFDVLKERGFIAQTTNEDKIREILGSQQVTFYIGFDPTADSLHVGHLLQLIVMSHMQKAGHRPIAVLGGGTAMVGDPSGRTDMRQMLTKEQIDYNASRFKVQMEKLIDFSDGKAIMVNNGDWLLGLNYVEFLREIGVHFSVNRMLAAECFKSRLERGLSFIEFNYMLMQSYDFLRLYQDYNCILELGGDDQWSNILAGIDLIRRVKGEEAYGMTFCLLTTSEGKKMGKTQKGAVWLDPEKTSPYDFYQYWRNVNDADVIRFLKLLTFLPMEEIERLAQYRDEKINEAKEILAYEVTKIVHGEEEARKAQQAARALFADGGDLSSAPTTEISGDDLKDGIGILDLLMKAGLIPSKGEGRRLISQGGIYINGERVDDQNRIITSDDFKEGQLFIRKGKKMYHRVVISN</sequence>
<feature type="binding site" evidence="11">
    <location>
        <position position="172"/>
    </location>
    <ligand>
        <name>L-tyrosine</name>
        <dbReference type="ChEBI" id="CHEBI:58315"/>
    </ligand>
</feature>
<evidence type="ECO:0000256" key="5">
    <source>
        <dbReference type="ARBA" id="ARBA00022840"/>
    </source>
</evidence>
<evidence type="ECO:0000256" key="8">
    <source>
        <dbReference type="ARBA" id="ARBA00023146"/>
    </source>
</evidence>
<dbReference type="GO" id="GO:0006437">
    <property type="term" value="P:tyrosyl-tRNA aminoacylation"/>
    <property type="evidence" value="ECO:0007669"/>
    <property type="project" value="UniProtKB-UniRule"/>
</dbReference>
<evidence type="ECO:0000256" key="11">
    <source>
        <dbReference type="HAMAP-Rule" id="MF_02006"/>
    </source>
</evidence>
<evidence type="ECO:0000256" key="7">
    <source>
        <dbReference type="ARBA" id="ARBA00022917"/>
    </source>
</evidence>
<dbReference type="Pfam" id="PF22421">
    <property type="entry name" value="SYY_C-terminal"/>
    <property type="match status" value="1"/>
</dbReference>
<keyword evidence="4 11" id="KW-0547">Nucleotide-binding</keyword>
<comment type="catalytic activity">
    <reaction evidence="9 11">
        <text>tRNA(Tyr) + L-tyrosine + ATP = L-tyrosyl-tRNA(Tyr) + AMP + diphosphate + H(+)</text>
        <dbReference type="Rhea" id="RHEA:10220"/>
        <dbReference type="Rhea" id="RHEA-COMP:9706"/>
        <dbReference type="Rhea" id="RHEA-COMP:9707"/>
        <dbReference type="ChEBI" id="CHEBI:15378"/>
        <dbReference type="ChEBI" id="CHEBI:30616"/>
        <dbReference type="ChEBI" id="CHEBI:33019"/>
        <dbReference type="ChEBI" id="CHEBI:58315"/>
        <dbReference type="ChEBI" id="CHEBI:78442"/>
        <dbReference type="ChEBI" id="CHEBI:78536"/>
        <dbReference type="ChEBI" id="CHEBI:456215"/>
        <dbReference type="EC" id="6.1.1.1"/>
    </reaction>
</comment>
<keyword evidence="2 11" id="KW-0963">Cytoplasm</keyword>
<evidence type="ECO:0000256" key="4">
    <source>
        <dbReference type="ARBA" id="ARBA00022741"/>
    </source>
</evidence>
<proteinExistence type="inferred from homology"/>
<dbReference type="InterPro" id="IPR036986">
    <property type="entry name" value="S4_RNA-bd_sf"/>
</dbReference>
<dbReference type="FunFam" id="1.10.240.10:FF:000001">
    <property type="entry name" value="Tyrosine--tRNA ligase"/>
    <property type="match status" value="1"/>
</dbReference>
<reference evidence="14 15" key="1">
    <citation type="submission" date="2016-02" db="EMBL/GenBank/DDBJ databases">
        <title>Comparison of Clostridium stercorarium subspecies using comparative genomics and transcriptomics.</title>
        <authorList>
            <person name="Schellenberg J."/>
            <person name="Thallinger G."/>
            <person name="Levin D.B."/>
            <person name="Zhang X."/>
            <person name="Alvare G."/>
            <person name="Fristensky B."/>
            <person name="Sparling R."/>
        </authorList>
    </citation>
    <scope>NUCLEOTIDE SEQUENCE [LARGE SCALE GENOMIC DNA]</scope>
    <source>
        <strain evidence="14 15">DSM 2910</strain>
    </source>
</reference>
<dbReference type="GO" id="GO:0003723">
    <property type="term" value="F:RNA binding"/>
    <property type="evidence" value="ECO:0007669"/>
    <property type="project" value="UniProtKB-KW"/>
</dbReference>
<dbReference type="InterPro" id="IPR002307">
    <property type="entry name" value="Tyr-tRNA-ligase"/>
</dbReference>
<dbReference type="PANTHER" id="PTHR11766:SF0">
    <property type="entry name" value="TYROSINE--TRNA LIGASE, MITOCHONDRIAL"/>
    <property type="match status" value="1"/>
</dbReference>
<name>A0A1B1YF19_THEST</name>
<feature type="binding site" evidence="11">
    <location>
        <position position="39"/>
    </location>
    <ligand>
        <name>L-tyrosine</name>
        <dbReference type="ChEBI" id="CHEBI:58315"/>
    </ligand>
</feature>
<dbReference type="SMART" id="SM00363">
    <property type="entry name" value="S4"/>
    <property type="match status" value="1"/>
</dbReference>
<dbReference type="GO" id="GO:0005829">
    <property type="term" value="C:cytosol"/>
    <property type="evidence" value="ECO:0007669"/>
    <property type="project" value="TreeGrafter"/>
</dbReference>
<dbReference type="InterPro" id="IPR024107">
    <property type="entry name" value="Tyr-tRNA-ligase_bac_1"/>
</dbReference>
<dbReference type="GO" id="GO:0005524">
    <property type="term" value="F:ATP binding"/>
    <property type="evidence" value="ECO:0007669"/>
    <property type="project" value="UniProtKB-UniRule"/>
</dbReference>
<dbReference type="CDD" id="cd00165">
    <property type="entry name" value="S4"/>
    <property type="match status" value="1"/>
</dbReference>
<dbReference type="AlphaFoldDB" id="A0A1B1YF19"/>
<comment type="similarity">
    <text evidence="10 11">Belongs to the class-I aminoacyl-tRNA synthetase family. TyrS type 1 subfamily.</text>
</comment>
<dbReference type="InterPro" id="IPR014729">
    <property type="entry name" value="Rossmann-like_a/b/a_fold"/>
</dbReference>
<evidence type="ECO:0000256" key="12">
    <source>
        <dbReference type="PROSITE-ProRule" id="PRU00182"/>
    </source>
</evidence>
<dbReference type="InterPro" id="IPR002942">
    <property type="entry name" value="S4_RNA-bd"/>
</dbReference>
<evidence type="ECO:0000313" key="15">
    <source>
        <dbReference type="Proteomes" id="UP000092971"/>
    </source>
</evidence>
<dbReference type="Gene3D" id="3.10.290.10">
    <property type="entry name" value="RNA-binding S4 domain"/>
    <property type="match status" value="1"/>
</dbReference>
<dbReference type="InterPro" id="IPR002305">
    <property type="entry name" value="aa-tRNA-synth_Ic"/>
</dbReference>
<dbReference type="Gene3D" id="1.10.240.10">
    <property type="entry name" value="Tyrosyl-Transfer RNA Synthetase"/>
    <property type="match status" value="1"/>
</dbReference>
<feature type="domain" description="RNA-binding S4" evidence="13">
    <location>
        <begin position="347"/>
        <end position="407"/>
    </location>
</feature>
<evidence type="ECO:0000256" key="2">
    <source>
        <dbReference type="ARBA" id="ARBA00022490"/>
    </source>
</evidence>
<keyword evidence="5 11" id="KW-0067">ATP-binding</keyword>
<feature type="short sequence motif" description="'HIGH' region" evidence="11">
    <location>
        <begin position="44"/>
        <end position="53"/>
    </location>
</feature>
<dbReference type="PANTHER" id="PTHR11766">
    <property type="entry name" value="TYROSYL-TRNA SYNTHETASE"/>
    <property type="match status" value="1"/>
</dbReference>
<comment type="function">
    <text evidence="11">Catalyzes the attachment of tyrosine to tRNA(Tyr) in a two-step reaction: tyrosine is first activated by ATP to form Tyr-AMP and then transferred to the acceptor end of tRNA(Tyr).</text>
</comment>
<dbReference type="CDD" id="cd00805">
    <property type="entry name" value="TyrRS_core"/>
    <property type="match status" value="1"/>
</dbReference>
<feature type="binding site" evidence="11">
    <location>
        <position position="235"/>
    </location>
    <ligand>
        <name>ATP</name>
        <dbReference type="ChEBI" id="CHEBI:30616"/>
    </ligand>
</feature>
<feature type="short sequence motif" description="'KMSKS' region" evidence="11">
    <location>
        <begin position="232"/>
        <end position="236"/>
    </location>
</feature>
<dbReference type="InterPro" id="IPR001412">
    <property type="entry name" value="aa-tRNA-synth_I_CS"/>
</dbReference>
<evidence type="ECO:0000256" key="6">
    <source>
        <dbReference type="ARBA" id="ARBA00022884"/>
    </source>
</evidence>
<accession>A0A1B1YF19</accession>
<keyword evidence="6 12" id="KW-0694">RNA-binding</keyword>
<evidence type="ECO:0000259" key="13">
    <source>
        <dbReference type="SMART" id="SM00363"/>
    </source>
</evidence>
<dbReference type="EMBL" id="CP014672">
    <property type="protein sequence ID" value="ANW99372.1"/>
    <property type="molecule type" value="Genomic_DNA"/>
</dbReference>
<dbReference type="Pfam" id="PF00579">
    <property type="entry name" value="tRNA-synt_1b"/>
    <property type="match status" value="1"/>
</dbReference>
<gene>
    <name evidence="11" type="primary">tyrS</name>
    <name evidence="14" type="ORF">CSTERTH_10175</name>
</gene>